<dbReference type="SUPFAM" id="SSF143791">
    <property type="entry name" value="DUSP-like"/>
    <property type="match status" value="1"/>
</dbReference>
<dbReference type="Proteomes" id="UP000654370">
    <property type="component" value="Unassembled WGS sequence"/>
</dbReference>
<dbReference type="InterPro" id="IPR001810">
    <property type="entry name" value="F-box_dom"/>
</dbReference>
<sequence>MLLPQLSEELLINIIGFLNDEDIVPFGQTCRQFRQLSSNESVWKLMVLRQFGVSYKVQEESWKDMYERCKDDPRHNRICPHLSFITPRIAQRHYAHRYQAAIESKTKLTCNACRKHDESSLCFYMWPGRTRVYCKECCYRYHAAEKGRHGILIRINMLQLYCYTCSRILGETRGDPSEAQYIDNLLETLTEGSEKGRLEMKKRRRCLAEREMYYNEVDKLSVLRGEQYYFIDRLWMTKWFLSLCDGRIAAEKVTNQHLTSDAGRFSHDARPNGSFSGGFSIVSPALWHYLVEEYGIEGGTFTSDDIGDAEYDDLRHALEHWGIT</sequence>
<name>A0A8H7PLL0_MORIS</name>
<dbReference type="Gene3D" id="1.20.1280.50">
    <property type="match status" value="1"/>
</dbReference>
<dbReference type="EMBL" id="JAEPQZ010000010">
    <property type="protein sequence ID" value="KAG2176399.1"/>
    <property type="molecule type" value="Genomic_DNA"/>
</dbReference>
<dbReference type="AlphaFoldDB" id="A0A8H7PLL0"/>
<dbReference type="PROSITE" id="PS50181">
    <property type="entry name" value="FBOX"/>
    <property type="match status" value="1"/>
</dbReference>
<dbReference type="SUPFAM" id="SSF81383">
    <property type="entry name" value="F-box domain"/>
    <property type="match status" value="1"/>
</dbReference>
<evidence type="ECO:0000259" key="1">
    <source>
        <dbReference type="PROSITE" id="PS50181"/>
    </source>
</evidence>
<dbReference type="InterPro" id="IPR006615">
    <property type="entry name" value="Pept_C19_DUSP"/>
</dbReference>
<accession>A0A8H7PLL0</accession>
<proteinExistence type="predicted"/>
<dbReference type="InterPro" id="IPR035927">
    <property type="entry name" value="DUSP-like_sf"/>
</dbReference>
<dbReference type="Pfam" id="PF12937">
    <property type="entry name" value="F-box-like"/>
    <property type="match status" value="1"/>
</dbReference>
<feature type="domain" description="F-box" evidence="1">
    <location>
        <begin position="1"/>
        <end position="46"/>
    </location>
</feature>
<dbReference type="SMART" id="SM00256">
    <property type="entry name" value="FBOX"/>
    <property type="match status" value="1"/>
</dbReference>
<keyword evidence="4" id="KW-1185">Reference proteome</keyword>
<gene>
    <name evidence="3" type="ORF">INT43_005633</name>
</gene>
<dbReference type="Gene3D" id="3.30.2230.10">
    <property type="entry name" value="DUSP-like"/>
    <property type="match status" value="1"/>
</dbReference>
<feature type="domain" description="DUSP" evidence="2">
    <location>
        <begin position="199"/>
        <end position="307"/>
    </location>
</feature>
<protein>
    <recommendedName>
        <fullName evidence="5">F-box domain-containing protein</fullName>
    </recommendedName>
</protein>
<evidence type="ECO:0000313" key="3">
    <source>
        <dbReference type="EMBL" id="KAG2176399.1"/>
    </source>
</evidence>
<comment type="caution">
    <text evidence="3">The sequence shown here is derived from an EMBL/GenBank/DDBJ whole genome shotgun (WGS) entry which is preliminary data.</text>
</comment>
<dbReference type="InterPro" id="IPR036047">
    <property type="entry name" value="F-box-like_dom_sf"/>
</dbReference>
<evidence type="ECO:0000259" key="2">
    <source>
        <dbReference type="PROSITE" id="PS51283"/>
    </source>
</evidence>
<organism evidence="3 4">
    <name type="scientific">Mortierella isabellina</name>
    <name type="common">Filamentous fungus</name>
    <name type="synonym">Umbelopsis isabellina</name>
    <dbReference type="NCBI Taxonomy" id="91625"/>
    <lineage>
        <taxon>Eukaryota</taxon>
        <taxon>Fungi</taxon>
        <taxon>Fungi incertae sedis</taxon>
        <taxon>Mucoromycota</taxon>
        <taxon>Mucoromycotina</taxon>
        <taxon>Umbelopsidomycetes</taxon>
        <taxon>Umbelopsidales</taxon>
        <taxon>Umbelopsidaceae</taxon>
        <taxon>Umbelopsis</taxon>
    </lineage>
</organism>
<reference evidence="3" key="1">
    <citation type="submission" date="2020-12" db="EMBL/GenBank/DDBJ databases">
        <title>Metabolic potential, ecology and presence of endohyphal bacteria is reflected in genomic diversity of Mucoromycotina.</title>
        <authorList>
            <person name="Muszewska A."/>
            <person name="Okrasinska A."/>
            <person name="Steczkiewicz K."/>
            <person name="Drgas O."/>
            <person name="Orlowska M."/>
            <person name="Perlinska-Lenart U."/>
            <person name="Aleksandrzak-Piekarczyk T."/>
            <person name="Szatraj K."/>
            <person name="Zielenkiewicz U."/>
            <person name="Pilsyk S."/>
            <person name="Malc E."/>
            <person name="Mieczkowski P."/>
            <person name="Kruszewska J.S."/>
            <person name="Biernat P."/>
            <person name="Pawlowska J."/>
        </authorList>
    </citation>
    <scope>NUCLEOTIDE SEQUENCE</scope>
    <source>
        <strain evidence="3">WA0000067209</strain>
    </source>
</reference>
<dbReference type="PROSITE" id="PS51283">
    <property type="entry name" value="DUSP"/>
    <property type="match status" value="1"/>
</dbReference>
<evidence type="ECO:0008006" key="5">
    <source>
        <dbReference type="Google" id="ProtNLM"/>
    </source>
</evidence>
<dbReference type="GO" id="GO:0004843">
    <property type="term" value="F:cysteine-type deubiquitinase activity"/>
    <property type="evidence" value="ECO:0007669"/>
    <property type="project" value="InterPro"/>
</dbReference>
<evidence type="ECO:0000313" key="4">
    <source>
        <dbReference type="Proteomes" id="UP000654370"/>
    </source>
</evidence>
<dbReference type="OrthoDB" id="3219396at2759"/>